<comment type="caution">
    <text evidence="2">The sequence shown here is derived from an EMBL/GenBank/DDBJ whole genome shotgun (WGS) entry which is preliminary data.</text>
</comment>
<feature type="domain" description="Calcineurin-like phosphoesterase" evidence="1">
    <location>
        <begin position="5"/>
        <end position="85"/>
    </location>
</feature>
<dbReference type="InterPro" id="IPR050126">
    <property type="entry name" value="Ap4A_hydrolase"/>
</dbReference>
<dbReference type="GO" id="GO:0016791">
    <property type="term" value="F:phosphatase activity"/>
    <property type="evidence" value="ECO:0007669"/>
    <property type="project" value="TreeGrafter"/>
</dbReference>
<proteinExistence type="predicted"/>
<evidence type="ECO:0000313" key="3">
    <source>
        <dbReference type="Proteomes" id="UP000092508"/>
    </source>
</evidence>
<dbReference type="SUPFAM" id="SSF56300">
    <property type="entry name" value="Metallo-dependent phosphatases"/>
    <property type="match status" value="1"/>
</dbReference>
<protein>
    <submittedName>
        <fullName evidence="2">Phosphoesterase</fullName>
    </submittedName>
</protein>
<sequence>MIYDVIGDVHGQFDKLVGLLDTMDYTHNGSHYVPPVGHHAVFIGDLIDRGAGQLATLETAFAMLDHGVASILMGNHEYNALAYATRDARDNSAYLRSHNDVHTRQHAAFIAEVGFGSELHQFWIKRLYELPLWLELGGACFVHACWDAAAMAVLKPLLTADHRLTPHGLQLTSQKNTPEYDALERVLKGVETRLPNDLFMLDKEGHKRHNVRVKWWQQPLSGQPIHEIARAGRSDLLHIPADTLADLIEFELTTDKPVFVGHYWLTGTPAPLSEQVVCVDYSAGGGGYLTAYQFDSNHPTLTADHFVQFICD</sequence>
<dbReference type="OrthoDB" id="9807890at2"/>
<dbReference type="Proteomes" id="UP000092508">
    <property type="component" value="Unassembled WGS sequence"/>
</dbReference>
<dbReference type="AlphaFoldDB" id="A0A1B8QDM9"/>
<dbReference type="PANTHER" id="PTHR42850:SF7">
    <property type="entry name" value="BIS(5'-NUCLEOSYL)-TETRAPHOSPHATASE PRPE [ASYMMETRICAL]"/>
    <property type="match status" value="1"/>
</dbReference>
<organism evidence="2 3">
    <name type="scientific">Faucicola atlantae</name>
    <dbReference type="NCBI Taxonomy" id="34059"/>
    <lineage>
        <taxon>Bacteria</taxon>
        <taxon>Pseudomonadati</taxon>
        <taxon>Pseudomonadota</taxon>
        <taxon>Gammaproteobacteria</taxon>
        <taxon>Moraxellales</taxon>
        <taxon>Moraxellaceae</taxon>
        <taxon>Faucicola</taxon>
    </lineage>
</organism>
<dbReference type="RefSeq" id="WP_067235876.1">
    <property type="nucleotide sequence ID" value="NZ_LZMZ01000011.1"/>
</dbReference>
<dbReference type="Pfam" id="PF00149">
    <property type="entry name" value="Metallophos"/>
    <property type="match status" value="1"/>
</dbReference>
<dbReference type="GO" id="GO:0005737">
    <property type="term" value="C:cytoplasm"/>
    <property type="evidence" value="ECO:0007669"/>
    <property type="project" value="TreeGrafter"/>
</dbReference>
<dbReference type="InterPro" id="IPR029052">
    <property type="entry name" value="Metallo-depent_PP-like"/>
</dbReference>
<dbReference type="InterPro" id="IPR004843">
    <property type="entry name" value="Calcineurin-like_PHP"/>
</dbReference>
<gene>
    <name evidence="2" type="ORF">A9308_05570</name>
</gene>
<reference evidence="2 3" key="1">
    <citation type="submission" date="2016-06" db="EMBL/GenBank/DDBJ databases">
        <title>Draft genome of Moraxella atlantae CCUG 66109.</title>
        <authorList>
            <person name="Salva-Serra F."/>
            <person name="Engstrom-Jakobsson H."/>
            <person name="Thorell K."/>
            <person name="Gonzales-Siles L."/>
            <person name="Karlsson R."/>
            <person name="Boulund F."/>
            <person name="Engstrand L."/>
            <person name="Kristiansson E."/>
            <person name="Moore E."/>
        </authorList>
    </citation>
    <scope>NUCLEOTIDE SEQUENCE [LARGE SCALE GENOMIC DNA]</scope>
    <source>
        <strain evidence="2 3">CCUG 66109</strain>
    </source>
</reference>
<evidence type="ECO:0000259" key="1">
    <source>
        <dbReference type="Pfam" id="PF00149"/>
    </source>
</evidence>
<name>A0A1B8QDM9_9GAMM</name>
<evidence type="ECO:0000313" key="2">
    <source>
        <dbReference type="EMBL" id="OBX79697.1"/>
    </source>
</evidence>
<dbReference type="STRING" id="34059.A9308_05570"/>
<dbReference type="Gene3D" id="3.60.21.10">
    <property type="match status" value="1"/>
</dbReference>
<dbReference type="EMBL" id="LZMZ01000011">
    <property type="protein sequence ID" value="OBX79697.1"/>
    <property type="molecule type" value="Genomic_DNA"/>
</dbReference>
<dbReference type="PANTHER" id="PTHR42850">
    <property type="entry name" value="METALLOPHOSPHOESTERASE"/>
    <property type="match status" value="1"/>
</dbReference>
<accession>A0A1B8QDM9</accession>